<dbReference type="EMBL" id="WIXE01009122">
    <property type="protein sequence ID" value="KAK5978702.1"/>
    <property type="molecule type" value="Genomic_DNA"/>
</dbReference>
<dbReference type="Proteomes" id="UP001331761">
    <property type="component" value="Unassembled WGS sequence"/>
</dbReference>
<protein>
    <submittedName>
        <fullName evidence="1">Uncharacterized protein</fullName>
    </submittedName>
</protein>
<name>A0AAN8FQB8_TRICO</name>
<proteinExistence type="predicted"/>
<evidence type="ECO:0000313" key="2">
    <source>
        <dbReference type="Proteomes" id="UP001331761"/>
    </source>
</evidence>
<comment type="caution">
    <text evidence="1">The sequence shown here is derived from an EMBL/GenBank/DDBJ whole genome shotgun (WGS) entry which is preliminary data.</text>
</comment>
<gene>
    <name evidence="1" type="ORF">GCK32_010320</name>
</gene>
<organism evidence="1 2">
    <name type="scientific">Trichostrongylus colubriformis</name>
    <name type="common">Black scour worm</name>
    <dbReference type="NCBI Taxonomy" id="6319"/>
    <lineage>
        <taxon>Eukaryota</taxon>
        <taxon>Metazoa</taxon>
        <taxon>Ecdysozoa</taxon>
        <taxon>Nematoda</taxon>
        <taxon>Chromadorea</taxon>
        <taxon>Rhabditida</taxon>
        <taxon>Rhabditina</taxon>
        <taxon>Rhabditomorpha</taxon>
        <taxon>Strongyloidea</taxon>
        <taxon>Trichostrongylidae</taxon>
        <taxon>Trichostrongylus</taxon>
    </lineage>
</organism>
<dbReference type="AlphaFoldDB" id="A0AAN8FQB8"/>
<sequence>MKQLCCVQALLLITCALSVIVVSAIRLMQLPYDLLTPFAILVVL</sequence>
<reference evidence="1 2" key="1">
    <citation type="submission" date="2019-10" db="EMBL/GenBank/DDBJ databases">
        <title>Assembly and Annotation for the nematode Trichostrongylus colubriformis.</title>
        <authorList>
            <person name="Martin J."/>
        </authorList>
    </citation>
    <scope>NUCLEOTIDE SEQUENCE [LARGE SCALE GENOMIC DNA]</scope>
    <source>
        <strain evidence="1">G859</strain>
        <tissue evidence="1">Whole worm</tissue>
    </source>
</reference>
<evidence type="ECO:0000313" key="1">
    <source>
        <dbReference type="EMBL" id="KAK5978702.1"/>
    </source>
</evidence>
<accession>A0AAN8FQB8</accession>
<keyword evidence="2" id="KW-1185">Reference proteome</keyword>